<sequence>MYIDKQRDAQHKDKTLKFTTELKESDKKIKNLEDKNTKLQA</sequence>
<evidence type="ECO:0000313" key="1">
    <source>
        <dbReference type="EMBL" id="CRI35054.1"/>
    </source>
</evidence>
<name>A0A0K2YBF3_HELHE</name>
<dbReference type="Proteomes" id="UP000046090">
    <property type="component" value="Unassembled WGS sequence"/>
</dbReference>
<reference evidence="2" key="1">
    <citation type="submission" date="2014-12" db="EMBL/GenBank/DDBJ databases">
        <authorList>
            <person name="Smet A."/>
        </authorList>
    </citation>
    <scope>NUCLEOTIDE SEQUENCE [LARGE SCALE GENOMIC DNA]</scope>
</reference>
<keyword evidence="2" id="KW-1185">Reference proteome</keyword>
<accession>A0A0K2YBF3</accession>
<proteinExistence type="predicted"/>
<dbReference type="AlphaFoldDB" id="A0A0K2YBF3"/>
<organism evidence="1 2">
    <name type="scientific">Helicobacter heilmannii</name>
    <dbReference type="NCBI Taxonomy" id="35817"/>
    <lineage>
        <taxon>Bacteria</taxon>
        <taxon>Pseudomonadati</taxon>
        <taxon>Campylobacterota</taxon>
        <taxon>Epsilonproteobacteria</taxon>
        <taxon>Campylobacterales</taxon>
        <taxon>Helicobacteraceae</taxon>
        <taxon>Helicobacter</taxon>
    </lineage>
</organism>
<dbReference type="EMBL" id="CDMK01000003">
    <property type="protein sequence ID" value="CRI35054.1"/>
    <property type="molecule type" value="Genomic_DNA"/>
</dbReference>
<gene>
    <name evidence="1" type="ORF">HHE01_00520</name>
</gene>
<evidence type="ECO:0000313" key="2">
    <source>
        <dbReference type="Proteomes" id="UP000046090"/>
    </source>
</evidence>
<protein>
    <submittedName>
        <fullName evidence="1">Uncharacterized protein</fullName>
    </submittedName>
</protein>